<protein>
    <submittedName>
        <fullName evidence="2">Alpha/beta hydrolase</fullName>
    </submittedName>
</protein>
<dbReference type="InterPro" id="IPR000073">
    <property type="entry name" value="AB_hydrolase_1"/>
</dbReference>
<dbReference type="PANTHER" id="PTHR46438:SF11">
    <property type="entry name" value="LIPASE-RELATED"/>
    <property type="match status" value="1"/>
</dbReference>
<evidence type="ECO:0000313" key="2">
    <source>
        <dbReference type="EMBL" id="MCP9762193.1"/>
    </source>
</evidence>
<proteinExistence type="predicted"/>
<dbReference type="Gene3D" id="3.40.50.1820">
    <property type="entry name" value="alpha/beta hydrolase"/>
    <property type="match status" value="1"/>
</dbReference>
<dbReference type="InterPro" id="IPR029058">
    <property type="entry name" value="AB_hydrolase_fold"/>
</dbReference>
<dbReference type="Proteomes" id="UP001204144">
    <property type="component" value="Unassembled WGS sequence"/>
</dbReference>
<name>A0AAE3GZM5_9BACT</name>
<dbReference type="PRINTS" id="PR00111">
    <property type="entry name" value="ABHYDROLASE"/>
</dbReference>
<reference evidence="2 3" key="1">
    <citation type="submission" date="2018-11" db="EMBL/GenBank/DDBJ databases">
        <title>Novel bacteria species description.</title>
        <authorList>
            <person name="Han J.-H."/>
        </authorList>
    </citation>
    <scope>NUCLEOTIDE SEQUENCE [LARGE SCALE GENOMIC DNA]</scope>
    <source>
        <strain evidence="2 3">KCTC23259</strain>
    </source>
</reference>
<sequence>MQVHFRDQGLPTDSLPLVLIHGTAASLHTWEPWVAELKATKRIITFDLPANGLTGPNANHDYSQKAYVDFLDSLLIKLKINRCILGGNSLGGSVSWNYAIEHPEKIKKLILIDAGGYPLNSTSVPIAFKLAKVPILNNLLEKITPRSMVESSVKNVYFDPTKVSNVLIDRYYELTLREGNRKAFKERLASSKNTASKNNTSQIIKTIKVPTLVLWGDQDQLIPIASAYKFHEDLPNDTLVILKNLGHVPMEEDPKASIIAVKEFIEKIY</sequence>
<dbReference type="PANTHER" id="PTHR46438">
    <property type="entry name" value="ALPHA/BETA-HYDROLASES SUPERFAMILY PROTEIN"/>
    <property type="match status" value="1"/>
</dbReference>
<accession>A0AAE3GZM5</accession>
<feature type="domain" description="AB hydrolase-1" evidence="1">
    <location>
        <begin position="16"/>
        <end position="254"/>
    </location>
</feature>
<dbReference type="AlphaFoldDB" id="A0AAE3GZM5"/>
<organism evidence="2 3">
    <name type="scientific">Lacihabitans soyangensis</name>
    <dbReference type="NCBI Taxonomy" id="869394"/>
    <lineage>
        <taxon>Bacteria</taxon>
        <taxon>Pseudomonadati</taxon>
        <taxon>Bacteroidota</taxon>
        <taxon>Cytophagia</taxon>
        <taxon>Cytophagales</taxon>
        <taxon>Leadbetterellaceae</taxon>
        <taxon>Lacihabitans</taxon>
    </lineage>
</organism>
<dbReference type="GO" id="GO:0016787">
    <property type="term" value="F:hydrolase activity"/>
    <property type="evidence" value="ECO:0007669"/>
    <property type="project" value="UniProtKB-KW"/>
</dbReference>
<evidence type="ECO:0000313" key="3">
    <source>
        <dbReference type="Proteomes" id="UP001204144"/>
    </source>
</evidence>
<gene>
    <name evidence="2" type="ORF">EGI31_04445</name>
</gene>
<dbReference type="SUPFAM" id="SSF53474">
    <property type="entry name" value="alpha/beta-Hydrolases"/>
    <property type="match status" value="1"/>
</dbReference>
<keyword evidence="2" id="KW-0378">Hydrolase</keyword>
<dbReference type="Pfam" id="PF00561">
    <property type="entry name" value="Abhydrolase_1"/>
    <property type="match status" value="1"/>
</dbReference>
<comment type="caution">
    <text evidence="2">The sequence shown here is derived from an EMBL/GenBank/DDBJ whole genome shotgun (WGS) entry which is preliminary data.</text>
</comment>
<evidence type="ECO:0000259" key="1">
    <source>
        <dbReference type="Pfam" id="PF00561"/>
    </source>
</evidence>
<keyword evidence="3" id="KW-1185">Reference proteome</keyword>
<dbReference type="EMBL" id="RJUF01000007">
    <property type="protein sequence ID" value="MCP9762193.1"/>
    <property type="molecule type" value="Genomic_DNA"/>
</dbReference>